<dbReference type="Pfam" id="PF13276">
    <property type="entry name" value="HTH_21"/>
    <property type="match status" value="1"/>
</dbReference>
<dbReference type="NCBIfam" id="NF033516">
    <property type="entry name" value="transpos_IS3"/>
    <property type="match status" value="1"/>
</dbReference>
<dbReference type="GO" id="GO:0003676">
    <property type="term" value="F:nucleic acid binding"/>
    <property type="evidence" value="ECO:0007669"/>
    <property type="project" value="InterPro"/>
</dbReference>
<dbReference type="InterPro" id="IPR050900">
    <property type="entry name" value="Transposase_IS3/IS150/IS904"/>
</dbReference>
<gene>
    <name evidence="2" type="ORF">SOIL9_35390</name>
</gene>
<dbReference type="InterPro" id="IPR048020">
    <property type="entry name" value="Transpos_IS3"/>
</dbReference>
<dbReference type="InterPro" id="IPR036397">
    <property type="entry name" value="RNaseH_sf"/>
</dbReference>
<dbReference type="AlphaFoldDB" id="A0A6P2D1D7"/>
<dbReference type="Proteomes" id="UP000464178">
    <property type="component" value="Chromosome"/>
</dbReference>
<evidence type="ECO:0000259" key="1">
    <source>
        <dbReference type="PROSITE" id="PS50994"/>
    </source>
</evidence>
<protein>
    <recommendedName>
        <fullName evidence="1">Integrase catalytic domain-containing protein</fullName>
    </recommendedName>
</protein>
<proteinExistence type="predicted"/>
<sequence length="280" mass="31689">MTHLAGEYPVRWLCRVFDCPRAGLYRTPTVADDEEKLRAAVERVAGAWATYGYRRVTAMLCRDGWAINGKRVRRVMRALGLTAEPAPRRVRTTDSNHMFPRYPNLVGDLTVTRPDQVWVADITYIRVRAEFVYPAVLMDVFTRVIRGWELGRSLDQGRTLAALGRAVRRSRPGIHHSDQGVQYAAAAYVGRLTAVGAAISMAAVGAPEENGYAERLMRTIKEEEVALTEYQDYADARRQLGRFLDAVYNRKRIHSALGYLTPAEYEQQWRADRRGASAIQ</sequence>
<accession>A0A6P2D1D7</accession>
<dbReference type="PROSITE" id="PS50994">
    <property type="entry name" value="INTEGRASE"/>
    <property type="match status" value="1"/>
</dbReference>
<dbReference type="SUPFAM" id="SSF53098">
    <property type="entry name" value="Ribonuclease H-like"/>
    <property type="match status" value="1"/>
</dbReference>
<dbReference type="PANTHER" id="PTHR46889">
    <property type="entry name" value="TRANSPOSASE INSF FOR INSERTION SEQUENCE IS3B-RELATED"/>
    <property type="match status" value="1"/>
</dbReference>
<dbReference type="InterPro" id="IPR012337">
    <property type="entry name" value="RNaseH-like_sf"/>
</dbReference>
<evidence type="ECO:0000313" key="2">
    <source>
        <dbReference type="EMBL" id="VTR94175.1"/>
    </source>
</evidence>
<reference evidence="2 3" key="1">
    <citation type="submission" date="2019-05" db="EMBL/GenBank/DDBJ databases">
        <authorList>
            <consortium name="Science for Life Laboratories"/>
        </authorList>
    </citation>
    <scope>NUCLEOTIDE SEQUENCE [LARGE SCALE GENOMIC DNA]</scope>
    <source>
        <strain evidence="2">Soil9</strain>
    </source>
</reference>
<dbReference type="Pfam" id="PF00665">
    <property type="entry name" value="rve"/>
    <property type="match status" value="1"/>
</dbReference>
<keyword evidence="3" id="KW-1185">Reference proteome</keyword>
<organism evidence="2 3">
    <name type="scientific">Gemmata massiliana</name>
    <dbReference type="NCBI Taxonomy" id="1210884"/>
    <lineage>
        <taxon>Bacteria</taxon>
        <taxon>Pseudomonadati</taxon>
        <taxon>Planctomycetota</taxon>
        <taxon>Planctomycetia</taxon>
        <taxon>Gemmatales</taxon>
        <taxon>Gemmataceae</taxon>
        <taxon>Gemmata</taxon>
    </lineage>
</organism>
<name>A0A6P2D1D7_9BACT</name>
<dbReference type="EMBL" id="LR593886">
    <property type="protein sequence ID" value="VTR94175.1"/>
    <property type="molecule type" value="Genomic_DNA"/>
</dbReference>
<dbReference type="KEGG" id="gms:SOIL9_35390"/>
<evidence type="ECO:0000313" key="3">
    <source>
        <dbReference type="Proteomes" id="UP000464178"/>
    </source>
</evidence>
<dbReference type="Gene3D" id="3.30.420.10">
    <property type="entry name" value="Ribonuclease H-like superfamily/Ribonuclease H"/>
    <property type="match status" value="1"/>
</dbReference>
<dbReference type="PANTHER" id="PTHR46889:SF7">
    <property type="entry name" value="TRANSPOSASE FOR INSERTION SEQUENCE ELEMENT IS904"/>
    <property type="match status" value="1"/>
</dbReference>
<feature type="domain" description="Integrase catalytic" evidence="1">
    <location>
        <begin position="110"/>
        <end position="270"/>
    </location>
</feature>
<dbReference type="GO" id="GO:0015074">
    <property type="term" value="P:DNA integration"/>
    <property type="evidence" value="ECO:0007669"/>
    <property type="project" value="InterPro"/>
</dbReference>
<dbReference type="InterPro" id="IPR001584">
    <property type="entry name" value="Integrase_cat-core"/>
</dbReference>
<dbReference type="InterPro" id="IPR025948">
    <property type="entry name" value="HTH-like_dom"/>
</dbReference>